<evidence type="ECO:0000256" key="4">
    <source>
        <dbReference type="ARBA" id="ARBA00023163"/>
    </source>
</evidence>
<evidence type="ECO:0000256" key="1">
    <source>
        <dbReference type="ARBA" id="ARBA00009437"/>
    </source>
</evidence>
<evidence type="ECO:0000313" key="7">
    <source>
        <dbReference type="Proteomes" id="UP000255265"/>
    </source>
</evidence>
<gene>
    <name evidence="6" type="ORF">DFR41_12019</name>
</gene>
<dbReference type="InterPro" id="IPR036390">
    <property type="entry name" value="WH_DNA-bd_sf"/>
</dbReference>
<dbReference type="PROSITE" id="PS50931">
    <property type="entry name" value="HTH_LYSR"/>
    <property type="match status" value="1"/>
</dbReference>
<dbReference type="PANTHER" id="PTHR30537:SF74">
    <property type="entry name" value="HTH-TYPE TRANSCRIPTIONAL REGULATOR TRPI"/>
    <property type="match status" value="1"/>
</dbReference>
<proteinExistence type="inferred from homology"/>
<dbReference type="EMBL" id="QQAV01000020">
    <property type="protein sequence ID" value="RDI16613.1"/>
    <property type="molecule type" value="Genomic_DNA"/>
</dbReference>
<evidence type="ECO:0000313" key="6">
    <source>
        <dbReference type="EMBL" id="RDI16613.1"/>
    </source>
</evidence>
<dbReference type="OrthoDB" id="8591238at2"/>
<dbReference type="Pfam" id="PF03466">
    <property type="entry name" value="LysR_substrate"/>
    <property type="match status" value="1"/>
</dbReference>
<dbReference type="Gene3D" id="1.10.10.10">
    <property type="entry name" value="Winged helix-like DNA-binding domain superfamily/Winged helix DNA-binding domain"/>
    <property type="match status" value="1"/>
</dbReference>
<dbReference type="AlphaFoldDB" id="A0A370F1Y9"/>
<keyword evidence="3" id="KW-0238">DNA-binding</keyword>
<dbReference type="InterPro" id="IPR058163">
    <property type="entry name" value="LysR-type_TF_proteobact-type"/>
</dbReference>
<name>A0A370F1Y9_9BURK</name>
<dbReference type="InterPro" id="IPR036388">
    <property type="entry name" value="WH-like_DNA-bd_sf"/>
</dbReference>
<comment type="caution">
    <text evidence="6">The sequence shown here is derived from an EMBL/GenBank/DDBJ whole genome shotgun (WGS) entry which is preliminary data.</text>
</comment>
<dbReference type="RefSeq" id="WP_043117966.1">
    <property type="nucleotide sequence ID" value="NZ_QQAV01000020.1"/>
</dbReference>
<sequence length="290" mass="31858">MQNLRAFLSPLRAFDAVYRTKGVSRAAQLLHVTPGAVSQQIKQLEAGLGVQLLQKSGRVIEFTAVGERLAHRVCDAFDRLQDALGDLADDQRQKKLRLKVTPSLAIRWLVPRLHGFYAKHPDIALEIATIAIADDVRLEGADCAIRHGMGEWADVELDHLFDDEFVPVCAPGQAGQLQAPRDLLQANLLHSMMRPQAWPLWFGSAGLADPARPRGITLANAALCYQAAADGLGVAMAQRAYVADDLRTGRLVVAVDHSARTELGYYLVCDPIKAATAPVQLFRDWIRTVR</sequence>
<dbReference type="SUPFAM" id="SSF53850">
    <property type="entry name" value="Periplasmic binding protein-like II"/>
    <property type="match status" value="1"/>
</dbReference>
<keyword evidence="7" id="KW-1185">Reference proteome</keyword>
<keyword evidence="2" id="KW-0805">Transcription regulation</keyword>
<evidence type="ECO:0000259" key="5">
    <source>
        <dbReference type="PROSITE" id="PS50931"/>
    </source>
</evidence>
<protein>
    <submittedName>
        <fullName evidence="6">LysR family glycine cleavage system transcriptional activator</fullName>
    </submittedName>
</protein>
<evidence type="ECO:0000256" key="2">
    <source>
        <dbReference type="ARBA" id="ARBA00023015"/>
    </source>
</evidence>
<dbReference type="GO" id="GO:0043565">
    <property type="term" value="F:sequence-specific DNA binding"/>
    <property type="evidence" value="ECO:0007669"/>
    <property type="project" value="TreeGrafter"/>
</dbReference>
<dbReference type="Gene3D" id="3.40.190.10">
    <property type="entry name" value="Periplasmic binding protein-like II"/>
    <property type="match status" value="2"/>
</dbReference>
<evidence type="ECO:0000256" key="3">
    <source>
        <dbReference type="ARBA" id="ARBA00023125"/>
    </source>
</evidence>
<feature type="domain" description="HTH lysR-type" evidence="5">
    <location>
        <begin position="11"/>
        <end position="63"/>
    </location>
</feature>
<dbReference type="InterPro" id="IPR000847">
    <property type="entry name" value="LysR_HTH_N"/>
</dbReference>
<dbReference type="GO" id="GO:0006351">
    <property type="term" value="P:DNA-templated transcription"/>
    <property type="evidence" value="ECO:0007669"/>
    <property type="project" value="TreeGrafter"/>
</dbReference>
<dbReference type="CDD" id="cd08432">
    <property type="entry name" value="PBP2_GcdR_TrpI_HvrB_AmpR_like"/>
    <property type="match status" value="1"/>
</dbReference>
<dbReference type="Proteomes" id="UP000255265">
    <property type="component" value="Unassembled WGS sequence"/>
</dbReference>
<dbReference type="InterPro" id="IPR005119">
    <property type="entry name" value="LysR_subst-bd"/>
</dbReference>
<keyword evidence="4" id="KW-0804">Transcription</keyword>
<reference evidence="6 7" key="1">
    <citation type="submission" date="2018-07" db="EMBL/GenBank/DDBJ databases">
        <title>Genomic Encyclopedia of Type Strains, Phase IV (KMG-IV): sequencing the most valuable type-strain genomes for metagenomic binning, comparative biology and taxonomic classification.</title>
        <authorList>
            <person name="Goeker M."/>
        </authorList>
    </citation>
    <scope>NUCLEOTIDE SEQUENCE [LARGE SCALE GENOMIC DNA]</scope>
    <source>
        <strain evidence="6 7">DSM 21352</strain>
    </source>
</reference>
<organism evidence="6 7">
    <name type="scientific">Pseudacidovorax intermedius</name>
    <dbReference type="NCBI Taxonomy" id="433924"/>
    <lineage>
        <taxon>Bacteria</taxon>
        <taxon>Pseudomonadati</taxon>
        <taxon>Pseudomonadota</taxon>
        <taxon>Betaproteobacteria</taxon>
        <taxon>Burkholderiales</taxon>
        <taxon>Comamonadaceae</taxon>
        <taxon>Pseudacidovorax</taxon>
    </lineage>
</organism>
<comment type="similarity">
    <text evidence="1">Belongs to the LysR transcriptional regulatory family.</text>
</comment>
<dbReference type="GO" id="GO:0003700">
    <property type="term" value="F:DNA-binding transcription factor activity"/>
    <property type="evidence" value="ECO:0007669"/>
    <property type="project" value="InterPro"/>
</dbReference>
<dbReference type="PANTHER" id="PTHR30537">
    <property type="entry name" value="HTH-TYPE TRANSCRIPTIONAL REGULATOR"/>
    <property type="match status" value="1"/>
</dbReference>
<dbReference type="SUPFAM" id="SSF46785">
    <property type="entry name" value="Winged helix' DNA-binding domain"/>
    <property type="match status" value="1"/>
</dbReference>
<accession>A0A370F1Y9</accession>
<dbReference type="PRINTS" id="PR00039">
    <property type="entry name" value="HTHLYSR"/>
</dbReference>
<dbReference type="Pfam" id="PF00126">
    <property type="entry name" value="HTH_1"/>
    <property type="match status" value="1"/>
</dbReference>